<accession>A0AAN9P260</accession>
<protein>
    <submittedName>
        <fullName evidence="3">Uncharacterized protein</fullName>
    </submittedName>
</protein>
<evidence type="ECO:0000313" key="3">
    <source>
        <dbReference type="EMBL" id="KAK7380799.1"/>
    </source>
</evidence>
<keyword evidence="2" id="KW-1133">Transmembrane helix</keyword>
<evidence type="ECO:0000313" key="4">
    <source>
        <dbReference type="Proteomes" id="UP001386955"/>
    </source>
</evidence>
<dbReference type="EMBL" id="JAYMYS010000009">
    <property type="protein sequence ID" value="KAK7380799.1"/>
    <property type="molecule type" value="Genomic_DNA"/>
</dbReference>
<feature type="region of interest" description="Disordered" evidence="1">
    <location>
        <begin position="164"/>
        <end position="190"/>
    </location>
</feature>
<dbReference type="PANTHER" id="PTHR33474:SF28">
    <property type="entry name" value="OS01G0815400 PROTEIN"/>
    <property type="match status" value="1"/>
</dbReference>
<proteinExistence type="predicted"/>
<gene>
    <name evidence="3" type="ORF">VNO78_33318</name>
</gene>
<evidence type="ECO:0000256" key="1">
    <source>
        <dbReference type="SAM" id="MobiDB-lite"/>
    </source>
</evidence>
<evidence type="ECO:0000256" key="2">
    <source>
        <dbReference type="SAM" id="Phobius"/>
    </source>
</evidence>
<dbReference type="AlphaFoldDB" id="A0AAN9P260"/>
<dbReference type="Proteomes" id="UP001386955">
    <property type="component" value="Unassembled WGS sequence"/>
</dbReference>
<name>A0AAN9P260_PSOTE</name>
<organism evidence="3 4">
    <name type="scientific">Psophocarpus tetragonolobus</name>
    <name type="common">Winged bean</name>
    <name type="synonym">Dolichos tetragonolobus</name>
    <dbReference type="NCBI Taxonomy" id="3891"/>
    <lineage>
        <taxon>Eukaryota</taxon>
        <taxon>Viridiplantae</taxon>
        <taxon>Streptophyta</taxon>
        <taxon>Embryophyta</taxon>
        <taxon>Tracheophyta</taxon>
        <taxon>Spermatophyta</taxon>
        <taxon>Magnoliopsida</taxon>
        <taxon>eudicotyledons</taxon>
        <taxon>Gunneridae</taxon>
        <taxon>Pentapetalae</taxon>
        <taxon>rosids</taxon>
        <taxon>fabids</taxon>
        <taxon>Fabales</taxon>
        <taxon>Fabaceae</taxon>
        <taxon>Papilionoideae</taxon>
        <taxon>50 kb inversion clade</taxon>
        <taxon>NPAAA clade</taxon>
        <taxon>indigoferoid/millettioid clade</taxon>
        <taxon>Phaseoleae</taxon>
        <taxon>Psophocarpus</taxon>
    </lineage>
</organism>
<feature type="transmembrane region" description="Helical" evidence="2">
    <location>
        <begin position="99"/>
        <end position="118"/>
    </location>
</feature>
<comment type="caution">
    <text evidence="3">The sequence shown here is derived from an EMBL/GenBank/DDBJ whole genome shotgun (WGS) entry which is preliminary data.</text>
</comment>
<sequence length="190" mass="21028">MLSRFLQTIGSERVGFLVHVLNLTRCSRSLPANLTSPNSKATTVDIGFAYTALMSLLLCSTMSRRDIANSLDIAYTLFSLCDLITIEFRINLFTMLSNFLKLLLILLGFSYVLSVYAIPATRTKNLNGEDTSVVPLAQSALKLEDGEELMVKIHVEKEGLMERREDLETQDYGGTGANRDHDPKAPGLHG</sequence>
<keyword evidence="4" id="KW-1185">Reference proteome</keyword>
<dbReference type="PANTHER" id="PTHR33474">
    <property type="entry name" value="TRANSMEMBRANE PROTEIN"/>
    <property type="match status" value="1"/>
</dbReference>
<keyword evidence="2" id="KW-0472">Membrane</keyword>
<keyword evidence="2" id="KW-0812">Transmembrane</keyword>
<reference evidence="3 4" key="1">
    <citation type="submission" date="2024-01" db="EMBL/GenBank/DDBJ databases">
        <title>The genomes of 5 underutilized Papilionoideae crops provide insights into root nodulation and disease resistanc.</title>
        <authorList>
            <person name="Jiang F."/>
        </authorList>
    </citation>
    <scope>NUCLEOTIDE SEQUENCE [LARGE SCALE GENOMIC DNA]</scope>
    <source>
        <strain evidence="3">DUOXIRENSHENG_FW03</strain>
        <tissue evidence="3">Leaves</tissue>
    </source>
</reference>